<dbReference type="AlphaFoldDB" id="A0A1R4IEJ0"/>
<sequence length="399" mass="43140">MSGAAGDFDSVTAADPRSAPQQLADIAERRWDLHGVIAANPQAYPELRAWMAQVNPVMAQLSHESSPEAPPPYSAQAPYAALSPYATQPYTAQPPYSAAASVGAPIRPPRRGIKYWIGGCGCLAVVTVVALLAVVGGIGAATSSSDRTTPTTPIPHDQGVAQDQKVAAYMATFETERAKYHELLAELDGNPVAPLVTQQDFMDRVEREAAVENISEITARSVAERAREFRQELEDAVTAAESRRGNSSGTLTEKLVDQAGNGFIDIRWDAATECDDEEPGSTAACVVRGKPLLIHMQAESEATSDWERKMVVAHELAHIFQHADARRFEDGKGDADRMIEKGLFQGSEEKMADCYALTYYDEHTLSQANVTLGYGYVCNASERQAIREWAASINAPMPG</sequence>
<organism evidence="4 5">
    <name type="scientific">Microbacterium esteraromaticum</name>
    <dbReference type="NCBI Taxonomy" id="57043"/>
    <lineage>
        <taxon>Bacteria</taxon>
        <taxon>Bacillati</taxon>
        <taxon>Actinomycetota</taxon>
        <taxon>Actinomycetes</taxon>
        <taxon>Micrococcales</taxon>
        <taxon>Microbacteriaceae</taxon>
        <taxon>Microbacterium</taxon>
    </lineage>
</organism>
<accession>A0A1R4IEJ0</accession>
<reference evidence="4 5" key="1">
    <citation type="submission" date="2017-02" db="EMBL/GenBank/DDBJ databases">
        <authorList>
            <person name="Peterson S.W."/>
        </authorList>
    </citation>
    <scope>NUCLEOTIDE SEQUENCE [LARGE SCALE GENOMIC DNA]</scope>
    <source>
        <strain evidence="4 5">B Mb 05.01</strain>
    </source>
</reference>
<evidence type="ECO:0000313" key="4">
    <source>
        <dbReference type="EMBL" id="SJN18260.1"/>
    </source>
</evidence>
<dbReference type="RefSeq" id="WP_087129733.1">
    <property type="nucleotide sequence ID" value="NZ_FUKO01000006.1"/>
</dbReference>
<gene>
    <name evidence="4" type="ORF">FM104_01720</name>
</gene>
<keyword evidence="2" id="KW-0812">Transmembrane</keyword>
<keyword evidence="5" id="KW-1185">Reference proteome</keyword>
<evidence type="ECO:0000313" key="5">
    <source>
        <dbReference type="Proteomes" id="UP000196320"/>
    </source>
</evidence>
<proteinExistence type="predicted"/>
<evidence type="ECO:0000259" key="3">
    <source>
        <dbReference type="Pfam" id="PF25591"/>
    </source>
</evidence>
<dbReference type="Pfam" id="PF25591">
    <property type="entry name" value="LRV_2"/>
    <property type="match status" value="1"/>
</dbReference>
<feature type="domain" description="Leucine rich repeat variant" evidence="3">
    <location>
        <begin position="8"/>
        <end position="60"/>
    </location>
</feature>
<evidence type="ECO:0000256" key="1">
    <source>
        <dbReference type="SAM" id="MobiDB-lite"/>
    </source>
</evidence>
<evidence type="ECO:0000256" key="2">
    <source>
        <dbReference type="SAM" id="Phobius"/>
    </source>
</evidence>
<keyword evidence="2" id="KW-0472">Membrane</keyword>
<dbReference type="OrthoDB" id="5065674at2"/>
<dbReference type="EMBL" id="FUKO01000006">
    <property type="protein sequence ID" value="SJN18260.1"/>
    <property type="molecule type" value="Genomic_DNA"/>
</dbReference>
<feature type="region of interest" description="Disordered" evidence="1">
    <location>
        <begin position="1"/>
        <end position="20"/>
    </location>
</feature>
<dbReference type="InterPro" id="IPR057893">
    <property type="entry name" value="LRV_2"/>
</dbReference>
<feature type="transmembrane region" description="Helical" evidence="2">
    <location>
        <begin position="115"/>
        <end position="141"/>
    </location>
</feature>
<name>A0A1R4IEJ0_9MICO</name>
<protein>
    <recommendedName>
        <fullName evidence="3">Leucine rich repeat variant domain-containing protein</fullName>
    </recommendedName>
</protein>
<keyword evidence="2" id="KW-1133">Transmembrane helix</keyword>
<dbReference type="Proteomes" id="UP000196320">
    <property type="component" value="Unassembled WGS sequence"/>
</dbReference>